<sequence>MLTVNPASALVVDSGVDTTVVTYVFGAGSTATYHPSSLIIIGDPSGQGNPQEETRNISGGFEVEFSHYWWQYTLGDSAGSTAITDQYWLRLANPVVAGVSDWAGFALFGSQMQSIGNDYSNLYGDSGACFSPRGPDTYCTGFNNGALSQISGGLVNGLLTLDGTIPLDSFGGSYYAYHLEASPVPIPAAAVLYGSALAGLALLRRFLPT</sequence>
<dbReference type="AlphaFoldDB" id="A0A177NEY2"/>
<dbReference type="Proteomes" id="UP000078476">
    <property type="component" value="Unassembled WGS sequence"/>
</dbReference>
<comment type="caution">
    <text evidence="1">The sequence shown here is derived from an EMBL/GenBank/DDBJ whole genome shotgun (WGS) entry which is preliminary data.</text>
</comment>
<gene>
    <name evidence="1" type="ORF">A1359_07495</name>
</gene>
<evidence type="ECO:0000313" key="1">
    <source>
        <dbReference type="EMBL" id="OAI16485.1"/>
    </source>
</evidence>
<evidence type="ECO:0000313" key="2">
    <source>
        <dbReference type="Proteomes" id="UP000078476"/>
    </source>
</evidence>
<keyword evidence="2" id="KW-1185">Reference proteome</keyword>
<name>A0A177NEY2_9GAMM</name>
<protein>
    <submittedName>
        <fullName evidence="1">Uncharacterized protein</fullName>
    </submittedName>
</protein>
<dbReference type="EMBL" id="LUUI01000095">
    <property type="protein sequence ID" value="OAI16485.1"/>
    <property type="molecule type" value="Genomic_DNA"/>
</dbReference>
<proteinExistence type="predicted"/>
<accession>A0A177NEY2</accession>
<reference evidence="1 2" key="1">
    <citation type="submission" date="2016-03" db="EMBL/GenBank/DDBJ databases">
        <authorList>
            <person name="Ploux O."/>
        </authorList>
    </citation>
    <scope>NUCLEOTIDE SEQUENCE [LARGE SCALE GENOMIC DNA]</scope>
    <source>
        <strain evidence="1 2">R-45370</strain>
    </source>
</reference>
<organism evidence="1 2">
    <name type="scientific">Methylomonas lenta</name>
    <dbReference type="NCBI Taxonomy" id="980561"/>
    <lineage>
        <taxon>Bacteria</taxon>
        <taxon>Pseudomonadati</taxon>
        <taxon>Pseudomonadota</taxon>
        <taxon>Gammaproteobacteria</taxon>
        <taxon>Methylococcales</taxon>
        <taxon>Methylococcaceae</taxon>
        <taxon>Methylomonas</taxon>
    </lineage>
</organism>